<dbReference type="InterPro" id="IPR006482">
    <property type="entry name" value="Cas7_Csh2/Csh2"/>
</dbReference>
<reference evidence="2" key="1">
    <citation type="journal article" date="2020" name="mSystems">
        <title>Genome- and Community-Level Interaction Insights into Carbon Utilization and Element Cycling Functions of Hydrothermarchaeota in Hydrothermal Sediment.</title>
        <authorList>
            <person name="Zhou Z."/>
            <person name="Liu Y."/>
            <person name="Xu W."/>
            <person name="Pan J."/>
            <person name="Luo Z.H."/>
            <person name="Li M."/>
        </authorList>
    </citation>
    <scope>NUCLEOTIDE SEQUENCE [LARGE SCALE GENOMIC DNA]</scope>
    <source>
        <strain evidence="2">SpSt-604</strain>
        <strain evidence="1">SpSt-640</strain>
    </source>
</reference>
<dbReference type="NCBIfam" id="TIGR02590">
    <property type="entry name" value="cas_Csh2"/>
    <property type="match status" value="1"/>
</dbReference>
<proteinExistence type="predicted"/>
<protein>
    <submittedName>
        <fullName evidence="2">Type I-B CRISPR-associated protein Cas7/Csh2</fullName>
    </submittedName>
</protein>
<evidence type="ECO:0000313" key="2">
    <source>
        <dbReference type="EMBL" id="HGU42139.1"/>
    </source>
</evidence>
<evidence type="ECO:0000313" key="1">
    <source>
        <dbReference type="EMBL" id="HGQ77208.1"/>
    </source>
</evidence>
<sequence length="303" mass="34722">MSNTLERNSEILFLYDAMLTNPNGDPDDENKPRYDYDTQRNLVSDVRLKRYIRDYWINKGEGVYVSKEEGKAVTSTKKVEDLLKDLQTKEECVRKVTDTFKDIKYFGATIPLKTKIANLDSITLTGPVQFTWGYSLHPTEILHSSTITSQLAGRESDHGTMGKDWRIKYSLIGFYGIVSAWRAKETGLTDEDVKNFDKEIIKALKLQATTRSKIGQTPRLYVRIEWNDDETFFGDLRNLVKVQPKTSYAPASLEDIDIDFSGLSELLKNEKISMVYVWIEEEFAKKVKGLEMPQGGKVEFIAI</sequence>
<dbReference type="EMBL" id="DTBH01000107">
    <property type="protein sequence ID" value="HGQ77208.1"/>
    <property type="molecule type" value="Genomic_DNA"/>
</dbReference>
<dbReference type="NCBIfam" id="TIGR01595">
    <property type="entry name" value="cas_CT1132"/>
    <property type="match status" value="1"/>
</dbReference>
<comment type="caution">
    <text evidence="2">The sequence shown here is derived from an EMBL/GenBank/DDBJ whole genome shotgun (WGS) entry which is preliminary data.</text>
</comment>
<dbReference type="Pfam" id="PF05107">
    <property type="entry name" value="Cas_Cas7"/>
    <property type="match status" value="1"/>
</dbReference>
<name>A0A7C4RY65_FERPE</name>
<gene>
    <name evidence="2" type="primary">cas7b</name>
    <name evidence="2" type="ORF">ENT72_04390</name>
    <name evidence="1" type="ORF">ENU12_04725</name>
</gene>
<dbReference type="GO" id="GO:0043571">
    <property type="term" value="P:maintenance of CRISPR repeat elements"/>
    <property type="evidence" value="ECO:0007669"/>
    <property type="project" value="InterPro"/>
</dbReference>
<accession>A0A7C4RY65</accession>
<dbReference type="AlphaFoldDB" id="A0A7C4RY65"/>
<dbReference type="EMBL" id="DSZT01000138">
    <property type="protein sequence ID" value="HGU42139.1"/>
    <property type="molecule type" value="Genomic_DNA"/>
</dbReference>
<organism evidence="2">
    <name type="scientific">Fervidobacterium pennivorans</name>
    <dbReference type="NCBI Taxonomy" id="93466"/>
    <lineage>
        <taxon>Bacteria</taxon>
        <taxon>Thermotogati</taxon>
        <taxon>Thermotogota</taxon>
        <taxon>Thermotogae</taxon>
        <taxon>Thermotogales</taxon>
        <taxon>Fervidobacteriaceae</taxon>
        <taxon>Fervidobacterium</taxon>
    </lineage>
</organism>
<dbReference type="InterPro" id="IPR013419">
    <property type="entry name" value="CRISPR-assoc_prot_Cas7/Csh2"/>
</dbReference>